<dbReference type="GO" id="GO:0005739">
    <property type="term" value="C:mitochondrion"/>
    <property type="evidence" value="ECO:0007669"/>
    <property type="project" value="TreeGrafter"/>
</dbReference>
<evidence type="ECO:0000256" key="3">
    <source>
        <dbReference type="SAM" id="Coils"/>
    </source>
</evidence>
<keyword evidence="5" id="KW-1185">Reference proteome</keyword>
<dbReference type="GO" id="GO:0032981">
    <property type="term" value="P:mitochondrial respiratory chain complex I assembly"/>
    <property type="evidence" value="ECO:0007669"/>
    <property type="project" value="TreeGrafter"/>
</dbReference>
<dbReference type="Gene3D" id="3.40.50.300">
    <property type="entry name" value="P-loop containing nucleotide triphosphate hydrolases"/>
    <property type="match status" value="1"/>
</dbReference>
<dbReference type="Pfam" id="PF10609">
    <property type="entry name" value="ParA"/>
    <property type="match status" value="2"/>
</dbReference>
<dbReference type="PANTHER" id="PTHR42961">
    <property type="entry name" value="IRON-SULFUR PROTEIN NUBPL"/>
    <property type="match status" value="1"/>
</dbReference>
<name>A0A7J7LPD4_9MAGN</name>
<dbReference type="AlphaFoldDB" id="A0A7J7LPD4"/>
<dbReference type="InterPro" id="IPR027417">
    <property type="entry name" value="P-loop_NTPase"/>
</dbReference>
<dbReference type="Proteomes" id="UP000541444">
    <property type="component" value="Unassembled WGS sequence"/>
</dbReference>
<feature type="coiled-coil region" evidence="3">
    <location>
        <begin position="133"/>
        <end position="181"/>
    </location>
</feature>
<dbReference type="GO" id="GO:0016226">
    <property type="term" value="P:iron-sulfur cluster assembly"/>
    <property type="evidence" value="ECO:0007669"/>
    <property type="project" value="InterPro"/>
</dbReference>
<dbReference type="SUPFAM" id="SSF52540">
    <property type="entry name" value="P-loop containing nucleoside triphosphate hydrolases"/>
    <property type="match status" value="1"/>
</dbReference>
<keyword evidence="2" id="KW-0067">ATP-binding</keyword>
<dbReference type="GO" id="GO:0051539">
    <property type="term" value="F:4 iron, 4 sulfur cluster binding"/>
    <property type="evidence" value="ECO:0007669"/>
    <property type="project" value="TreeGrafter"/>
</dbReference>
<evidence type="ECO:0000313" key="5">
    <source>
        <dbReference type="Proteomes" id="UP000541444"/>
    </source>
</evidence>
<evidence type="ECO:0000313" key="4">
    <source>
        <dbReference type="EMBL" id="KAF6144525.1"/>
    </source>
</evidence>
<gene>
    <name evidence="4" type="ORF">GIB67_023971</name>
</gene>
<accession>A0A7J7LPD4</accession>
<dbReference type="GO" id="GO:0005524">
    <property type="term" value="F:ATP binding"/>
    <property type="evidence" value="ECO:0007669"/>
    <property type="project" value="UniProtKB-KW"/>
</dbReference>
<dbReference type="OrthoDB" id="1741334at2759"/>
<dbReference type="InterPro" id="IPR044304">
    <property type="entry name" value="NUBPL-like"/>
</dbReference>
<comment type="caution">
    <text evidence="4">The sequence shown here is derived from an EMBL/GenBank/DDBJ whole genome shotgun (WGS) entry which is preliminary data.</text>
</comment>
<dbReference type="EMBL" id="JACGCM010002117">
    <property type="protein sequence ID" value="KAF6144525.1"/>
    <property type="molecule type" value="Genomic_DNA"/>
</dbReference>
<proteinExistence type="predicted"/>
<evidence type="ECO:0000256" key="2">
    <source>
        <dbReference type="ARBA" id="ARBA00022840"/>
    </source>
</evidence>
<evidence type="ECO:0000256" key="1">
    <source>
        <dbReference type="ARBA" id="ARBA00022741"/>
    </source>
</evidence>
<organism evidence="4 5">
    <name type="scientific">Kingdonia uniflora</name>
    <dbReference type="NCBI Taxonomy" id="39325"/>
    <lineage>
        <taxon>Eukaryota</taxon>
        <taxon>Viridiplantae</taxon>
        <taxon>Streptophyta</taxon>
        <taxon>Embryophyta</taxon>
        <taxon>Tracheophyta</taxon>
        <taxon>Spermatophyta</taxon>
        <taxon>Magnoliopsida</taxon>
        <taxon>Ranunculales</taxon>
        <taxon>Circaeasteraceae</taxon>
        <taxon>Kingdonia</taxon>
    </lineage>
</organism>
<dbReference type="InterPro" id="IPR033756">
    <property type="entry name" value="YlxH/NBP35"/>
</dbReference>
<keyword evidence="1" id="KW-0547">Nucleotide-binding</keyword>
<keyword evidence="3" id="KW-0175">Coiled coil</keyword>
<sequence>MDNNGLCCSLHCISKTAHSFMLPEQPTISTFFLLQEPTVLTYKEISRKDLLQFFLKERQLNGDLVSKTCDLLWKRDELKYVDSEITCPNPQQPQAVMERENLDGFLKLTKTIDWITGNEIAPINNKVVIKDICEAHSEAQEELKRQIDASSRQEKKLNEVINKLQESKRESRLLMETLRSKLLITKVRQLKVGLLDVDIYGTSIPTMMKLSGKPEVSKVIVSHVLLEDMKRIPIENHGVKSLAPVVIIGFLAGNFYLASLNDFSDLLTSTLIVSIPQDITLIDTRRKAYMFCKVEVPKTKYVILHLSWFDCPLFYHILGVIEKMSCFKCTHCGEPSYIFGSGGARRTIDEMDIEFLGEVC</sequence>
<protein>
    <submittedName>
        <fullName evidence="4">Uncharacterized protein</fullName>
    </submittedName>
</protein>
<reference evidence="4 5" key="1">
    <citation type="journal article" date="2020" name="IScience">
        <title>Genome Sequencing of the Endangered Kingdonia uniflora (Circaeasteraceae, Ranunculales) Reveals Potential Mechanisms of Evolutionary Specialization.</title>
        <authorList>
            <person name="Sun Y."/>
            <person name="Deng T."/>
            <person name="Zhang A."/>
            <person name="Moore M.J."/>
            <person name="Landis J.B."/>
            <person name="Lin N."/>
            <person name="Zhang H."/>
            <person name="Zhang X."/>
            <person name="Huang J."/>
            <person name="Zhang X."/>
            <person name="Sun H."/>
            <person name="Wang H."/>
        </authorList>
    </citation>
    <scope>NUCLEOTIDE SEQUENCE [LARGE SCALE GENOMIC DNA]</scope>
    <source>
        <strain evidence="4">TB1705</strain>
        <tissue evidence="4">Leaf</tissue>
    </source>
</reference>
<dbReference type="PANTHER" id="PTHR42961:SF2">
    <property type="entry name" value="IRON-SULFUR PROTEIN NUBPL"/>
    <property type="match status" value="1"/>
</dbReference>